<dbReference type="Proteomes" id="UP000029643">
    <property type="component" value="Unassembled WGS sequence"/>
</dbReference>
<proteinExistence type="predicted"/>
<dbReference type="EMBL" id="BBNU01000011">
    <property type="protein sequence ID" value="GAL80573.1"/>
    <property type="molecule type" value="Genomic_DNA"/>
</dbReference>
<dbReference type="InterPro" id="IPR017850">
    <property type="entry name" value="Alkaline_phosphatase_core_sf"/>
</dbReference>
<dbReference type="RefSeq" id="WP_262480804.1">
    <property type="nucleotide sequence ID" value="NZ_BBNU01000011.1"/>
</dbReference>
<evidence type="ECO:0000313" key="1">
    <source>
        <dbReference type="EMBL" id="GAL80573.1"/>
    </source>
</evidence>
<gene>
    <name evidence="1" type="ORF">JCM19274_1199</name>
</gene>
<reference evidence="1 2" key="1">
    <citation type="journal article" date="2014" name="Genome Announc.">
        <title>Draft Genome Sequences of Marine Flavobacterium Algibacter lectus Strains SS8 and NR4.</title>
        <authorList>
            <person name="Takatani N."/>
            <person name="Nakanishi M."/>
            <person name="Meirelles P."/>
            <person name="Mino S."/>
            <person name="Suda W."/>
            <person name="Oshima K."/>
            <person name="Hattori M."/>
            <person name="Ohkuma M."/>
            <person name="Hosokawa M."/>
            <person name="Miyashita K."/>
            <person name="Thompson F.L."/>
            <person name="Niwa A."/>
            <person name="Sawabe T."/>
            <person name="Sawabe T."/>
        </authorList>
    </citation>
    <scope>NUCLEOTIDE SEQUENCE [LARGE SCALE GENOMIC DNA]</scope>
    <source>
        <strain evidence="2">JCM19274</strain>
    </source>
</reference>
<organism evidence="1 2">
    <name type="scientific">Algibacter lectus</name>
    <dbReference type="NCBI Taxonomy" id="221126"/>
    <lineage>
        <taxon>Bacteria</taxon>
        <taxon>Pseudomonadati</taxon>
        <taxon>Bacteroidota</taxon>
        <taxon>Flavobacteriia</taxon>
        <taxon>Flavobacteriales</taxon>
        <taxon>Flavobacteriaceae</taxon>
        <taxon>Algibacter</taxon>
    </lineage>
</organism>
<evidence type="ECO:0000313" key="2">
    <source>
        <dbReference type="Proteomes" id="UP000029643"/>
    </source>
</evidence>
<accession>A0A090WWG2</accession>
<name>A0A090WWG2_9FLAO</name>
<dbReference type="SUPFAM" id="SSF53649">
    <property type="entry name" value="Alkaline phosphatase-like"/>
    <property type="match status" value="1"/>
</dbReference>
<dbReference type="AlphaFoldDB" id="A0A090WWG2"/>
<comment type="caution">
    <text evidence="1">The sequence shown here is derived from an EMBL/GenBank/DDBJ whole genome shotgun (WGS) entry which is preliminary data.</text>
</comment>
<protein>
    <submittedName>
        <fullName evidence="1">Uncharacterized protein</fullName>
    </submittedName>
</protein>
<sequence length="42" mass="4809">MKKITLIFLIFSGILQAQQKPNIIFILTDDQSYDLLAVQETP</sequence>